<dbReference type="EMBL" id="CP137852">
    <property type="protein sequence ID" value="WPB86185.1"/>
    <property type="molecule type" value="Genomic_DNA"/>
</dbReference>
<evidence type="ECO:0000256" key="5">
    <source>
        <dbReference type="ARBA" id="ARBA00023070"/>
    </source>
</evidence>
<dbReference type="InterPro" id="IPR036188">
    <property type="entry name" value="FAD/NAD-bd_sf"/>
</dbReference>
<dbReference type="SUPFAM" id="SSF51905">
    <property type="entry name" value="FAD/NAD(P)-binding domain"/>
    <property type="match status" value="1"/>
</dbReference>
<evidence type="ECO:0000256" key="2">
    <source>
        <dbReference type="ARBA" id="ARBA00005833"/>
    </source>
</evidence>
<evidence type="ECO:0000256" key="4">
    <source>
        <dbReference type="ARBA" id="ARBA00017871"/>
    </source>
</evidence>
<name>A0ABZ0PM67_9PROT</name>
<dbReference type="PANTHER" id="PTHR10742">
    <property type="entry name" value="FLAVIN MONOAMINE OXIDASE"/>
    <property type="match status" value="1"/>
</dbReference>
<dbReference type="PRINTS" id="PR00420">
    <property type="entry name" value="RNGMNOXGNASE"/>
</dbReference>
<evidence type="ECO:0000313" key="8">
    <source>
        <dbReference type="EMBL" id="WPB86185.1"/>
    </source>
</evidence>
<dbReference type="Gene3D" id="3.50.50.60">
    <property type="entry name" value="FAD/NAD(P)-binding domain"/>
    <property type="match status" value="1"/>
</dbReference>
<proteinExistence type="inferred from homology"/>
<evidence type="ECO:0000313" key="9">
    <source>
        <dbReference type="Proteomes" id="UP001305521"/>
    </source>
</evidence>
<dbReference type="Proteomes" id="UP001305521">
    <property type="component" value="Chromosome"/>
</dbReference>
<comment type="pathway">
    <text evidence="1">Plant hormone metabolism; auxin biosynthesis.</text>
</comment>
<dbReference type="InterPro" id="IPR050281">
    <property type="entry name" value="Flavin_monoamine_oxidase"/>
</dbReference>
<dbReference type="InterPro" id="IPR002937">
    <property type="entry name" value="Amino_oxidase"/>
</dbReference>
<dbReference type="SUPFAM" id="SSF54373">
    <property type="entry name" value="FAD-linked reductases, C-terminal domain"/>
    <property type="match status" value="1"/>
</dbReference>
<keyword evidence="9" id="KW-1185">Reference proteome</keyword>
<dbReference type="PANTHER" id="PTHR10742:SF410">
    <property type="entry name" value="LYSINE-SPECIFIC HISTONE DEMETHYLASE 2"/>
    <property type="match status" value="1"/>
</dbReference>
<gene>
    <name evidence="8" type="ORF">R9Z33_04775</name>
</gene>
<feature type="domain" description="Amine oxidase" evidence="7">
    <location>
        <begin position="34"/>
        <end position="426"/>
    </location>
</feature>
<evidence type="ECO:0000256" key="1">
    <source>
        <dbReference type="ARBA" id="ARBA00004814"/>
    </source>
</evidence>
<evidence type="ECO:0000256" key="3">
    <source>
        <dbReference type="ARBA" id="ARBA00012535"/>
    </source>
</evidence>
<sequence length="427" mass="44176">MGAFLQAAAGAALPYDAAMHGNDPDVLIIGAGCAGIAAARALLRQGRSCVVLEAGGRVGGRAHTTTALGAPLDLGATWLHQADDNPLTAFVGDHLDHDTVRERHLHLGARFATRAEFAEYWRAHRAFEAALQAAPLAPDRSVMEAAPQGGPWDATIAHWLGSQINAMELTGISLEDYVKTDLDGPNLLPREGVGGLVARLAEGLPIRLNHAVTGLDWSGPGVVARGDWGEMRAGRAIVTVSNGVLAAGSITFTPALPAATQAAIAGLPMGLLTKIAFRARGADRLGIAPFHSARRAVAAGAEPPMSWVFWPFGADHVFGFVGGARAWALSRQGAAATEAAARADLAALFGPRAEAALGECLVSDWGENPHFRGSYTHARPWHHASRAMLAAPLGGGRLCFAGEACHARFAGTVAGAWLSGEAAASAA</sequence>
<evidence type="ECO:0000256" key="6">
    <source>
        <dbReference type="ARBA" id="ARBA00047321"/>
    </source>
</evidence>
<dbReference type="Pfam" id="PF01593">
    <property type="entry name" value="Amino_oxidase"/>
    <property type="match status" value="1"/>
</dbReference>
<keyword evidence="5" id="KW-0073">Auxin biosynthesis</keyword>
<accession>A0ABZ0PM67</accession>
<dbReference type="RefSeq" id="WP_318650158.1">
    <property type="nucleotide sequence ID" value="NZ_CP137852.1"/>
</dbReference>
<dbReference type="EC" id="1.13.12.3" evidence="3"/>
<reference evidence="8 9" key="1">
    <citation type="submission" date="2023-11" db="EMBL/GenBank/DDBJ databases">
        <title>Arctic aerobic anoxygenic photoheterotroph Sediminicoccus rosea KRV36 adapts its photosynthesis to long days of polar summer.</title>
        <authorList>
            <person name="Tomasch J."/>
            <person name="Kopejtka K."/>
            <person name="Bily T."/>
            <person name="Gardiner A.T."/>
            <person name="Gardian Z."/>
            <person name="Shivaramu S."/>
            <person name="Koblizek M."/>
            <person name="Engelhardt F."/>
            <person name="Kaftan D."/>
        </authorList>
    </citation>
    <scope>NUCLEOTIDE SEQUENCE [LARGE SCALE GENOMIC DNA]</scope>
    <source>
        <strain evidence="8 9">R-30</strain>
    </source>
</reference>
<protein>
    <recommendedName>
        <fullName evidence="4">Tryptophan 2-monooxygenase</fullName>
        <ecNumber evidence="3">1.13.12.3</ecNumber>
    </recommendedName>
</protein>
<keyword evidence="8" id="KW-0560">Oxidoreductase</keyword>
<comment type="catalytic activity">
    <reaction evidence="6">
        <text>L-tryptophan + O2 = indole-3-acetamide + CO2 + H2O</text>
        <dbReference type="Rhea" id="RHEA:16165"/>
        <dbReference type="ChEBI" id="CHEBI:15377"/>
        <dbReference type="ChEBI" id="CHEBI:15379"/>
        <dbReference type="ChEBI" id="CHEBI:16031"/>
        <dbReference type="ChEBI" id="CHEBI:16526"/>
        <dbReference type="ChEBI" id="CHEBI:57912"/>
        <dbReference type="EC" id="1.13.12.3"/>
    </reaction>
</comment>
<evidence type="ECO:0000259" key="7">
    <source>
        <dbReference type="Pfam" id="PF01593"/>
    </source>
</evidence>
<dbReference type="GO" id="GO:0016491">
    <property type="term" value="F:oxidoreductase activity"/>
    <property type="evidence" value="ECO:0007669"/>
    <property type="project" value="UniProtKB-KW"/>
</dbReference>
<comment type="similarity">
    <text evidence="2">Belongs to the tryptophan 2-monooxygenase family.</text>
</comment>
<organism evidence="8 9">
    <name type="scientific">Sediminicoccus rosea</name>
    <dbReference type="NCBI Taxonomy" id="1225128"/>
    <lineage>
        <taxon>Bacteria</taxon>
        <taxon>Pseudomonadati</taxon>
        <taxon>Pseudomonadota</taxon>
        <taxon>Alphaproteobacteria</taxon>
        <taxon>Acetobacterales</taxon>
        <taxon>Roseomonadaceae</taxon>
        <taxon>Sediminicoccus</taxon>
    </lineage>
</organism>